<dbReference type="AlphaFoldDB" id="A0A7S9D797"/>
<evidence type="ECO:0000259" key="1">
    <source>
        <dbReference type="PROSITE" id="PS51819"/>
    </source>
</evidence>
<name>A0A7S9D797_9BRAD</name>
<dbReference type="PANTHER" id="PTHR36437">
    <property type="entry name" value="GLYOXALASE/BLEOMYCIN RESISTANCE PROTEIN/DIOXYGENASE"/>
    <property type="match status" value="1"/>
</dbReference>
<evidence type="ECO:0000313" key="3">
    <source>
        <dbReference type="Proteomes" id="UP000594621"/>
    </source>
</evidence>
<dbReference type="SUPFAM" id="SSF54593">
    <property type="entry name" value="Glyoxalase/Bleomycin resistance protein/Dihydroxybiphenyl dioxygenase"/>
    <property type="match status" value="1"/>
</dbReference>
<feature type="domain" description="VOC" evidence="1">
    <location>
        <begin position="4"/>
        <end position="128"/>
    </location>
</feature>
<reference evidence="2 3" key="1">
    <citation type="submission" date="2020-09" db="EMBL/GenBank/DDBJ databases">
        <title>Complete genomes of bradyrhizobia occurring on native shrubby legumes in Australia.</title>
        <authorList>
            <person name="Lafay B."/>
        </authorList>
    </citation>
    <scope>NUCLEOTIDE SEQUENCE [LARGE SCALE GENOMIC DNA]</scope>
    <source>
        <strain evidence="2 3">BDV5040</strain>
    </source>
</reference>
<protein>
    <submittedName>
        <fullName evidence="2">VOC family protein</fullName>
    </submittedName>
</protein>
<accession>A0A7S9D797</accession>
<dbReference type="PANTHER" id="PTHR36437:SF2">
    <property type="entry name" value="GLYOXALASE_BLEOMYCIN RESISTANCE PROTEIN_DIOXYGENASE"/>
    <property type="match status" value="1"/>
</dbReference>
<dbReference type="CDD" id="cd07263">
    <property type="entry name" value="VOC_like"/>
    <property type="match status" value="1"/>
</dbReference>
<sequence length="132" mass="14517">MNQHLSLVSLVVADYDKAIAFFTRALNFELCEDTPLGGGKRWVVVRPRGHSGSGLLLARADGPAQTARIGDQTGGRVFLFLETDDFERDHARMIAAGVRFVRPPRQEAYGVVAVFEDLCGNRSDLIQSVKRG</sequence>
<dbReference type="InterPro" id="IPR029068">
    <property type="entry name" value="Glyas_Bleomycin-R_OHBP_Dase"/>
</dbReference>
<dbReference type="Proteomes" id="UP000594621">
    <property type="component" value="Chromosome"/>
</dbReference>
<dbReference type="Pfam" id="PF00903">
    <property type="entry name" value="Glyoxalase"/>
    <property type="match status" value="1"/>
</dbReference>
<proteinExistence type="predicted"/>
<dbReference type="KEGG" id="bcou:IC761_04225"/>
<evidence type="ECO:0000313" key="2">
    <source>
        <dbReference type="EMBL" id="QPF92510.1"/>
    </source>
</evidence>
<dbReference type="PROSITE" id="PS51819">
    <property type="entry name" value="VOC"/>
    <property type="match status" value="1"/>
</dbReference>
<keyword evidence="3" id="KW-1185">Reference proteome</keyword>
<dbReference type="InterPro" id="IPR037523">
    <property type="entry name" value="VOC_core"/>
</dbReference>
<dbReference type="EMBL" id="CP061379">
    <property type="protein sequence ID" value="QPF92510.1"/>
    <property type="molecule type" value="Genomic_DNA"/>
</dbReference>
<dbReference type="Gene3D" id="3.10.180.10">
    <property type="entry name" value="2,3-Dihydroxybiphenyl 1,2-Dioxygenase, domain 1"/>
    <property type="match status" value="1"/>
</dbReference>
<dbReference type="InterPro" id="IPR004360">
    <property type="entry name" value="Glyas_Fos-R_dOase_dom"/>
</dbReference>
<dbReference type="RefSeq" id="WP_195802045.1">
    <property type="nucleotide sequence ID" value="NZ_CP061379.1"/>
</dbReference>
<organism evidence="2 3">
    <name type="scientific">Bradyrhizobium commune</name>
    <dbReference type="NCBI Taxonomy" id="83627"/>
    <lineage>
        <taxon>Bacteria</taxon>
        <taxon>Pseudomonadati</taxon>
        <taxon>Pseudomonadota</taxon>
        <taxon>Alphaproteobacteria</taxon>
        <taxon>Hyphomicrobiales</taxon>
        <taxon>Nitrobacteraceae</taxon>
        <taxon>Bradyrhizobium</taxon>
    </lineage>
</organism>
<gene>
    <name evidence="2" type="ORF">IC761_04225</name>
</gene>